<keyword evidence="2" id="KW-1185">Reference proteome</keyword>
<dbReference type="KEGG" id="dpp:DICPUDRAFT_157981"/>
<sequence>MFKRRWLISINYSQEKVTIQKRFIQMLVSQYKSYGMINEGDKIMFGVSSVKDSLTLINIFIDIKGRSKVKFTIACSDDSQSPDYDPTCFQVPVPLSRIKLL</sequence>
<name>F1A0I2_DICPU</name>
<proteinExistence type="predicted"/>
<dbReference type="GeneID" id="10510802"/>
<organism evidence="1 2">
    <name type="scientific">Dictyostelium purpureum</name>
    <name type="common">Slime mold</name>
    <dbReference type="NCBI Taxonomy" id="5786"/>
    <lineage>
        <taxon>Eukaryota</taxon>
        <taxon>Amoebozoa</taxon>
        <taxon>Evosea</taxon>
        <taxon>Eumycetozoa</taxon>
        <taxon>Dictyostelia</taxon>
        <taxon>Dictyosteliales</taxon>
        <taxon>Dictyosteliaceae</taxon>
        <taxon>Dictyostelium</taxon>
    </lineage>
</organism>
<accession>F1A0I2</accession>
<evidence type="ECO:0000313" key="2">
    <source>
        <dbReference type="Proteomes" id="UP000001064"/>
    </source>
</evidence>
<dbReference type="VEuPathDB" id="AmoebaDB:DICPUDRAFT_157981"/>
<dbReference type="OrthoDB" id="420046at2759"/>
<dbReference type="PANTHER" id="PTHR43686">
    <property type="entry name" value="SULFURTRANSFERASE-RELATED"/>
    <property type="match status" value="1"/>
</dbReference>
<gene>
    <name evidence="1" type="ORF">DICPUDRAFT_157981</name>
</gene>
<protein>
    <submittedName>
        <fullName evidence="1">Uncharacterized protein</fullName>
    </submittedName>
</protein>
<dbReference type="RefSeq" id="XP_003293179.1">
    <property type="nucleotide sequence ID" value="XM_003293131.1"/>
</dbReference>
<dbReference type="AlphaFoldDB" id="F1A0I2"/>
<dbReference type="PANTHER" id="PTHR43686:SF1">
    <property type="entry name" value="AMINOTRAN_5 DOMAIN-CONTAINING PROTEIN"/>
    <property type="match status" value="1"/>
</dbReference>
<dbReference type="Proteomes" id="UP000001064">
    <property type="component" value="Unassembled WGS sequence"/>
</dbReference>
<reference evidence="2" key="1">
    <citation type="journal article" date="2011" name="Genome Biol.">
        <title>Comparative genomics of the social amoebae Dictyostelium discoideum and Dictyostelium purpureum.</title>
        <authorList>
            <consortium name="US DOE Joint Genome Institute (JGI-PGF)"/>
            <person name="Sucgang R."/>
            <person name="Kuo A."/>
            <person name="Tian X."/>
            <person name="Salerno W."/>
            <person name="Parikh A."/>
            <person name="Feasley C.L."/>
            <person name="Dalin E."/>
            <person name="Tu H."/>
            <person name="Huang E."/>
            <person name="Barry K."/>
            <person name="Lindquist E."/>
            <person name="Shapiro H."/>
            <person name="Bruce D."/>
            <person name="Schmutz J."/>
            <person name="Salamov A."/>
            <person name="Fey P."/>
            <person name="Gaudet P."/>
            <person name="Anjard C."/>
            <person name="Babu M.M."/>
            <person name="Basu S."/>
            <person name="Bushmanova Y."/>
            <person name="van der Wel H."/>
            <person name="Katoh-Kurasawa M."/>
            <person name="Dinh C."/>
            <person name="Coutinho P.M."/>
            <person name="Saito T."/>
            <person name="Elias M."/>
            <person name="Schaap P."/>
            <person name="Kay R.R."/>
            <person name="Henrissat B."/>
            <person name="Eichinger L."/>
            <person name="Rivero F."/>
            <person name="Putnam N.H."/>
            <person name="West C.M."/>
            <person name="Loomis W.F."/>
            <person name="Chisholm R.L."/>
            <person name="Shaulsky G."/>
            <person name="Strassmann J.E."/>
            <person name="Queller D.C."/>
            <person name="Kuspa A."/>
            <person name="Grigoriev I.V."/>
        </authorList>
    </citation>
    <scope>NUCLEOTIDE SEQUENCE [LARGE SCALE GENOMIC DNA]</scope>
    <source>
        <strain evidence="2">QSDP1</strain>
    </source>
</reference>
<dbReference type="EMBL" id="GL871340">
    <property type="protein sequence ID" value="EGC30300.1"/>
    <property type="molecule type" value="Genomic_DNA"/>
</dbReference>
<dbReference type="InParanoid" id="F1A0I2"/>
<evidence type="ECO:0000313" key="1">
    <source>
        <dbReference type="EMBL" id="EGC30300.1"/>
    </source>
</evidence>